<keyword evidence="3" id="KW-1185">Reference proteome</keyword>
<gene>
    <name evidence="2" type="ordered locus">Nitsa_0809</name>
</gene>
<dbReference type="InterPro" id="IPR029058">
    <property type="entry name" value="AB_hydrolase_fold"/>
</dbReference>
<dbReference type="Pfam" id="PF12146">
    <property type="entry name" value="Hydrolase_4"/>
    <property type="match status" value="1"/>
</dbReference>
<sequence>MKRLMIFLWAATMGLFAAEVLTLKTPDGYRLKGWLSPPERGSAPYPLALFAHEYGSDHRMWKELSAQMRRRGYATLEVDLRGHGLSDMRKGKKRRIHAGHGHFGEDAGRIGFARIPEDLAAWMERMDERKDIDIEEPVFFGSSLGGGAVIPLMLDYEPKAVVTLSPASPKNFDPKKVTEAVRESVSPWLIVSSKGDFARKTAERYAAKAQMATLILVPGQGHGSYTLPLAEGYIRVFLDRYLK</sequence>
<evidence type="ECO:0000313" key="2">
    <source>
        <dbReference type="EMBL" id="ADV46071.1"/>
    </source>
</evidence>
<dbReference type="InterPro" id="IPR022742">
    <property type="entry name" value="Hydrolase_4"/>
</dbReference>
<keyword evidence="2" id="KW-0378">Hydrolase</keyword>
<organism evidence="2 3">
    <name type="scientific">Nitratifractor salsuginis (strain DSM 16511 / JCM 12458 / E9I37-1)</name>
    <dbReference type="NCBI Taxonomy" id="749222"/>
    <lineage>
        <taxon>Bacteria</taxon>
        <taxon>Pseudomonadati</taxon>
        <taxon>Campylobacterota</taxon>
        <taxon>Epsilonproteobacteria</taxon>
        <taxon>Campylobacterales</taxon>
        <taxon>Sulfurovaceae</taxon>
        <taxon>Nitratifractor</taxon>
    </lineage>
</organism>
<dbReference type="OrthoDB" id="5729753at2"/>
<evidence type="ECO:0000259" key="1">
    <source>
        <dbReference type="Pfam" id="PF12146"/>
    </source>
</evidence>
<proteinExistence type="predicted"/>
<dbReference type="eggNOG" id="COG1073">
    <property type="taxonomic scope" value="Bacteria"/>
</dbReference>
<dbReference type="AlphaFoldDB" id="E6X2D6"/>
<reference evidence="3" key="2">
    <citation type="submission" date="2011-01" db="EMBL/GenBank/DDBJ databases">
        <title>The complete genome of Nitratifractor salsuginis DSM 16511.</title>
        <authorList>
            <consortium name="US DOE Joint Genome Institute (JGI-PGF)"/>
            <person name="Lucas S."/>
            <person name="Copeland A."/>
            <person name="Lapidus A."/>
            <person name="Bruce D."/>
            <person name="Goodwin L."/>
            <person name="Pitluck S."/>
            <person name="Kyrpides N."/>
            <person name="Mavromatis K."/>
            <person name="Ivanova N."/>
            <person name="Mikhailova N."/>
            <person name="Zeytun A."/>
            <person name="Detter J.C."/>
            <person name="Tapia R."/>
            <person name="Han C."/>
            <person name="Land M."/>
            <person name="Hauser L."/>
            <person name="Markowitz V."/>
            <person name="Cheng J.-F."/>
            <person name="Hugenholtz P."/>
            <person name="Woyke T."/>
            <person name="Wu D."/>
            <person name="Tindall B."/>
            <person name="Schuetze A."/>
            <person name="Brambilla E."/>
            <person name="Klenk H.-P."/>
            <person name="Eisen J.A."/>
        </authorList>
    </citation>
    <scope>NUCLEOTIDE SEQUENCE [LARGE SCALE GENOMIC DNA]</scope>
    <source>
        <strain evidence="3">DSM 16511 / JCM 12458 / E9I37-1</strain>
    </source>
</reference>
<dbReference type="Gene3D" id="3.40.50.1820">
    <property type="entry name" value="alpha/beta hydrolase"/>
    <property type="match status" value="1"/>
</dbReference>
<dbReference type="GO" id="GO:0016787">
    <property type="term" value="F:hydrolase activity"/>
    <property type="evidence" value="ECO:0007669"/>
    <property type="project" value="UniProtKB-KW"/>
</dbReference>
<name>E6X2D6_NITSE</name>
<evidence type="ECO:0000313" key="3">
    <source>
        <dbReference type="Proteomes" id="UP000008633"/>
    </source>
</evidence>
<feature type="domain" description="Serine aminopeptidase S33" evidence="1">
    <location>
        <begin position="49"/>
        <end position="201"/>
    </location>
</feature>
<accession>E6X2D6</accession>
<dbReference type="STRING" id="749222.Nitsa_0809"/>
<dbReference type="KEGG" id="nsa:Nitsa_0809"/>
<dbReference type="HOGENOM" id="CLU_1141640_0_0_7"/>
<dbReference type="RefSeq" id="WP_013553765.1">
    <property type="nucleotide sequence ID" value="NC_014935.1"/>
</dbReference>
<protein>
    <submittedName>
        <fullName evidence="2">Hydrolase, alpha/beta fold family</fullName>
    </submittedName>
</protein>
<reference evidence="2 3" key="1">
    <citation type="journal article" date="2011" name="Stand. Genomic Sci.">
        <title>Complete genome sequence of Nitratifractor salsuginis type strain (E9I37-1).</title>
        <authorList>
            <person name="Anderson I."/>
            <person name="Sikorski J."/>
            <person name="Zeytun A."/>
            <person name="Nolan M."/>
            <person name="Lapidus A."/>
            <person name="Lucas S."/>
            <person name="Hammon N."/>
            <person name="Deshpande S."/>
            <person name="Cheng J.F."/>
            <person name="Tapia R."/>
            <person name="Han C."/>
            <person name="Goodwin L."/>
            <person name="Pitluck S."/>
            <person name="Liolios K."/>
            <person name="Pagani I."/>
            <person name="Ivanova N."/>
            <person name="Huntemann M."/>
            <person name="Mavromatis K."/>
            <person name="Ovchinikova G."/>
            <person name="Pati A."/>
            <person name="Chen A."/>
            <person name="Palaniappan K."/>
            <person name="Land M."/>
            <person name="Hauser L."/>
            <person name="Brambilla E.M."/>
            <person name="Ngatchou-Djao O.D."/>
            <person name="Rohde M."/>
            <person name="Tindall B.J."/>
            <person name="Goker M."/>
            <person name="Detter J.C."/>
            <person name="Woyke T."/>
            <person name="Bristow J."/>
            <person name="Eisen J.A."/>
            <person name="Markowitz V."/>
            <person name="Hugenholtz P."/>
            <person name="Klenk H.P."/>
            <person name="Kyrpides N.C."/>
        </authorList>
    </citation>
    <scope>NUCLEOTIDE SEQUENCE [LARGE SCALE GENOMIC DNA]</scope>
    <source>
        <strain evidence="3">DSM 16511 / JCM 12458 / E9I37-1</strain>
    </source>
</reference>
<dbReference type="Proteomes" id="UP000008633">
    <property type="component" value="Chromosome"/>
</dbReference>
<dbReference type="SUPFAM" id="SSF53474">
    <property type="entry name" value="alpha/beta-Hydrolases"/>
    <property type="match status" value="1"/>
</dbReference>
<dbReference type="EMBL" id="CP002452">
    <property type="protein sequence ID" value="ADV46071.1"/>
    <property type="molecule type" value="Genomic_DNA"/>
</dbReference>